<organism evidence="2 3">
    <name type="scientific">miscellaneous Crenarchaeota group-15 archaeon DG-45</name>
    <dbReference type="NCBI Taxonomy" id="1685127"/>
    <lineage>
        <taxon>Archaea</taxon>
        <taxon>Candidatus Bathyarchaeota</taxon>
        <taxon>MCG-15</taxon>
    </lineage>
</organism>
<comment type="caution">
    <text evidence="2">The sequence shown here is derived from an EMBL/GenBank/DDBJ whole genome shotgun (WGS) entry which is preliminary data.</text>
</comment>
<dbReference type="EMBL" id="LFWZ01000009">
    <property type="protein sequence ID" value="KON31245.1"/>
    <property type="molecule type" value="Genomic_DNA"/>
</dbReference>
<dbReference type="Proteomes" id="UP000037210">
    <property type="component" value="Unassembled WGS sequence"/>
</dbReference>
<dbReference type="SUPFAM" id="SSF46785">
    <property type="entry name" value="Winged helix' DNA-binding domain"/>
    <property type="match status" value="1"/>
</dbReference>
<name>A0A0M0BS86_9ARCH</name>
<sequence>MAKGLFADTIERRDKVQIFADILRVSARPTKVTRILRLANVQYNTFQECIEQLCEAGLLEMAAVTQRARSSRDKRTSYTFRATDRGQRWCKMVDDIYEALQETTQ</sequence>
<accession>A0A0M0BS86</accession>
<dbReference type="InterPro" id="IPR036390">
    <property type="entry name" value="WH_DNA-bd_sf"/>
</dbReference>
<reference evidence="2 3" key="1">
    <citation type="submission" date="2015-06" db="EMBL/GenBank/DDBJ databases">
        <title>New insights into the roles of widespread benthic archaea in carbon and nitrogen cycling.</title>
        <authorList>
            <person name="Lazar C.S."/>
            <person name="Baker B.J."/>
            <person name="Seitz K.W."/>
            <person name="Hyde A.S."/>
            <person name="Dick G.J."/>
            <person name="Hinrichs K.-U."/>
            <person name="Teske A.P."/>
        </authorList>
    </citation>
    <scope>NUCLEOTIDE SEQUENCE [LARGE SCALE GENOMIC DNA]</scope>
    <source>
        <strain evidence="2">DG-45</strain>
    </source>
</reference>
<proteinExistence type="predicted"/>
<dbReference type="InterPro" id="IPR036388">
    <property type="entry name" value="WH-like_DNA-bd_sf"/>
</dbReference>
<evidence type="ECO:0000259" key="1">
    <source>
        <dbReference type="Pfam" id="PF14947"/>
    </source>
</evidence>
<evidence type="ECO:0000313" key="3">
    <source>
        <dbReference type="Proteomes" id="UP000037210"/>
    </source>
</evidence>
<evidence type="ECO:0000313" key="2">
    <source>
        <dbReference type="EMBL" id="KON31245.1"/>
    </source>
</evidence>
<dbReference type="Gene3D" id="1.10.10.10">
    <property type="entry name" value="Winged helix-like DNA-binding domain superfamily/Winged helix DNA-binding domain"/>
    <property type="match status" value="1"/>
</dbReference>
<dbReference type="AlphaFoldDB" id="A0A0M0BS86"/>
<protein>
    <recommendedName>
        <fullName evidence="1">ArnR1-like winged helix-turn-helix domain-containing protein</fullName>
    </recommendedName>
</protein>
<dbReference type="Pfam" id="PF14947">
    <property type="entry name" value="HTH_45"/>
    <property type="match status" value="1"/>
</dbReference>
<feature type="domain" description="ArnR1-like winged helix-turn-helix" evidence="1">
    <location>
        <begin position="12"/>
        <end position="96"/>
    </location>
</feature>
<dbReference type="InterPro" id="IPR038723">
    <property type="entry name" value="ArnR1-like_HTH"/>
</dbReference>
<gene>
    <name evidence="2" type="ORF">AC482_01475</name>
</gene>